<name>A0ABT1S403_9FIRM</name>
<dbReference type="InterPro" id="IPR045761">
    <property type="entry name" value="ODP_dom"/>
</dbReference>
<dbReference type="EMBL" id="JANFZH010000063">
    <property type="protein sequence ID" value="MCQ4841673.1"/>
    <property type="molecule type" value="Genomic_DNA"/>
</dbReference>
<organism evidence="6 7">
    <name type="scientific">Neglectibacter timonensis</name>
    <dbReference type="NCBI Taxonomy" id="1776382"/>
    <lineage>
        <taxon>Bacteria</taxon>
        <taxon>Bacillati</taxon>
        <taxon>Bacillota</taxon>
        <taxon>Clostridia</taxon>
        <taxon>Eubacteriales</taxon>
        <taxon>Oscillospiraceae</taxon>
        <taxon>Neglectibacter</taxon>
    </lineage>
</organism>
<dbReference type="PANTHER" id="PTHR32145:SF20">
    <property type="entry name" value="FLAVOPROTEIN"/>
    <property type="match status" value="1"/>
</dbReference>
<evidence type="ECO:0000256" key="2">
    <source>
        <dbReference type="ARBA" id="ARBA00007121"/>
    </source>
</evidence>
<dbReference type="SMART" id="SM00849">
    <property type="entry name" value="Lactamase_B"/>
    <property type="match status" value="1"/>
</dbReference>
<dbReference type="InterPro" id="IPR029039">
    <property type="entry name" value="Flavoprotein-like_sf"/>
</dbReference>
<evidence type="ECO:0000256" key="4">
    <source>
        <dbReference type="ARBA" id="ARBA00022982"/>
    </source>
</evidence>
<dbReference type="InterPro" id="IPR001279">
    <property type="entry name" value="Metallo-B-lactamas"/>
</dbReference>
<dbReference type="Gene3D" id="3.40.50.360">
    <property type="match status" value="1"/>
</dbReference>
<evidence type="ECO:0000259" key="5">
    <source>
        <dbReference type="PROSITE" id="PS50902"/>
    </source>
</evidence>
<sequence length="405" mass="46221">MYCTRTLTDFVSWVGGTDRRLALFENLFPIPRGITYNSYLILDEKTALIDTVDSSITLQFLENIQFVLNNRPLDYLVINHMEPDHCASIAQLLLYYPNLKLVGNRKTFELLHQFYHLELTGRTIPVRENDFLSLGSHTLRFAFAPMVHWPEVMVTYEEKESLLFSADAFGSFGALNGALFQDEMDFDREWLPDARRYYGNIVGKYGSQVQRAMEKLSCLNIQMICPLHGPVWRKNIDYIWNKYSRWSRYEPEEQAVALLYASMYGNTENAVNLLACKLAEDGVKSIAVHDVSSTHVSTLIAEVFRCSHLVLAVPTYNNGIYPEMLNFLHDMKALNLQNRTVALIENGSWSPVVGEQMRAFLEGLQGMRILEPVITIRSAPSAKTLEELEQLSKNLLSSLGTAIRL</sequence>
<dbReference type="InterPro" id="IPR051285">
    <property type="entry name" value="NADH_oxidoreductase_modular"/>
</dbReference>
<dbReference type="Pfam" id="PF19583">
    <property type="entry name" value="ODP"/>
    <property type="match status" value="1"/>
</dbReference>
<keyword evidence="3" id="KW-0813">Transport</keyword>
<keyword evidence="7" id="KW-1185">Reference proteome</keyword>
<dbReference type="InterPro" id="IPR036866">
    <property type="entry name" value="RibonucZ/Hydroxyglut_hydro"/>
</dbReference>
<reference evidence="6 7" key="1">
    <citation type="submission" date="2022-06" db="EMBL/GenBank/DDBJ databases">
        <title>Isolation of gut microbiota from human fecal samples.</title>
        <authorList>
            <person name="Pamer E.G."/>
            <person name="Barat B."/>
            <person name="Waligurski E."/>
            <person name="Medina S."/>
            <person name="Paddock L."/>
            <person name="Mostad J."/>
        </authorList>
    </citation>
    <scope>NUCLEOTIDE SEQUENCE [LARGE SCALE GENOMIC DNA]</scope>
    <source>
        <strain evidence="6 7">DFI.9.73</strain>
    </source>
</reference>
<comment type="cofactor">
    <cofactor evidence="1">
        <name>Fe cation</name>
        <dbReference type="ChEBI" id="CHEBI:24875"/>
    </cofactor>
</comment>
<dbReference type="Gene3D" id="3.60.15.10">
    <property type="entry name" value="Ribonuclease Z/Hydroxyacylglutathione hydrolase-like"/>
    <property type="match status" value="1"/>
</dbReference>
<dbReference type="CDD" id="cd07709">
    <property type="entry name" value="flavodiiron_proteins_MBL-fold"/>
    <property type="match status" value="1"/>
</dbReference>
<gene>
    <name evidence="6" type="ORF">NE695_17315</name>
</gene>
<evidence type="ECO:0000256" key="1">
    <source>
        <dbReference type="ARBA" id="ARBA00001962"/>
    </source>
</evidence>
<dbReference type="InterPro" id="IPR016440">
    <property type="entry name" value="Rubredoxin-O_OxRdtase"/>
</dbReference>
<proteinExistence type="inferred from homology"/>
<dbReference type="PROSITE" id="PS50902">
    <property type="entry name" value="FLAVODOXIN_LIKE"/>
    <property type="match status" value="1"/>
</dbReference>
<dbReference type="PIRSF" id="PIRSF005243">
    <property type="entry name" value="ROO"/>
    <property type="match status" value="1"/>
</dbReference>
<dbReference type="PANTHER" id="PTHR32145">
    <property type="entry name" value="DIFLAVIN FLAVOPROTEIN A 2-RELATED"/>
    <property type="match status" value="1"/>
</dbReference>
<dbReference type="SUPFAM" id="SSF52218">
    <property type="entry name" value="Flavoproteins"/>
    <property type="match status" value="1"/>
</dbReference>
<accession>A0ABT1S403</accession>
<protein>
    <submittedName>
        <fullName evidence="6">FprA family A-type flavoprotein</fullName>
    </submittedName>
</protein>
<dbReference type="SUPFAM" id="SSF56281">
    <property type="entry name" value="Metallo-hydrolase/oxidoreductase"/>
    <property type="match status" value="1"/>
</dbReference>
<dbReference type="RefSeq" id="WP_256192404.1">
    <property type="nucleotide sequence ID" value="NZ_JANFZG010000064.1"/>
</dbReference>
<keyword evidence="4" id="KW-0249">Electron transport</keyword>
<dbReference type="Pfam" id="PF00258">
    <property type="entry name" value="Flavodoxin_1"/>
    <property type="match status" value="1"/>
</dbReference>
<evidence type="ECO:0000313" key="7">
    <source>
        <dbReference type="Proteomes" id="UP001524473"/>
    </source>
</evidence>
<dbReference type="InterPro" id="IPR008254">
    <property type="entry name" value="Flavodoxin/NO_synth"/>
</dbReference>
<feature type="domain" description="Flavodoxin-like" evidence="5">
    <location>
        <begin position="256"/>
        <end position="396"/>
    </location>
</feature>
<comment type="similarity">
    <text evidence="2">In the N-terminal section; belongs to the zinc metallo-hydrolase group 3 family.</text>
</comment>
<evidence type="ECO:0000256" key="3">
    <source>
        <dbReference type="ARBA" id="ARBA00022448"/>
    </source>
</evidence>
<comment type="caution">
    <text evidence="6">The sequence shown here is derived from an EMBL/GenBank/DDBJ whole genome shotgun (WGS) entry which is preliminary data.</text>
</comment>
<dbReference type="Proteomes" id="UP001524473">
    <property type="component" value="Unassembled WGS sequence"/>
</dbReference>
<evidence type="ECO:0000313" key="6">
    <source>
        <dbReference type="EMBL" id="MCQ4841673.1"/>
    </source>
</evidence>